<evidence type="ECO:0000256" key="1">
    <source>
        <dbReference type="SAM" id="MobiDB-lite"/>
    </source>
</evidence>
<evidence type="ECO:0000313" key="2">
    <source>
        <dbReference type="EMBL" id="MBB6174199.1"/>
    </source>
</evidence>
<organism evidence="2 3">
    <name type="scientific">Nocardiopsis mwathae</name>
    <dbReference type="NCBI Taxonomy" id="1472723"/>
    <lineage>
        <taxon>Bacteria</taxon>
        <taxon>Bacillati</taxon>
        <taxon>Actinomycetota</taxon>
        <taxon>Actinomycetes</taxon>
        <taxon>Streptosporangiales</taxon>
        <taxon>Nocardiopsidaceae</taxon>
        <taxon>Nocardiopsis</taxon>
    </lineage>
</organism>
<evidence type="ECO:0000313" key="3">
    <source>
        <dbReference type="Proteomes" id="UP000546642"/>
    </source>
</evidence>
<comment type="caution">
    <text evidence="2">The sequence shown here is derived from an EMBL/GenBank/DDBJ whole genome shotgun (WGS) entry which is preliminary data.</text>
</comment>
<feature type="region of interest" description="Disordered" evidence="1">
    <location>
        <begin position="70"/>
        <end position="102"/>
    </location>
</feature>
<proteinExistence type="predicted"/>
<dbReference type="Proteomes" id="UP000546642">
    <property type="component" value="Unassembled WGS sequence"/>
</dbReference>
<accession>A0A7X0D8N2</accession>
<dbReference type="EMBL" id="JACHDS010000001">
    <property type="protein sequence ID" value="MBB6174199.1"/>
    <property type="molecule type" value="Genomic_DNA"/>
</dbReference>
<dbReference type="AlphaFoldDB" id="A0A7X0D8N2"/>
<dbReference type="RefSeq" id="WP_184078088.1">
    <property type="nucleotide sequence ID" value="NZ_JACHDS010000001.1"/>
</dbReference>
<reference evidence="2 3" key="1">
    <citation type="submission" date="2020-08" db="EMBL/GenBank/DDBJ databases">
        <title>Sequencing the genomes of 1000 actinobacteria strains.</title>
        <authorList>
            <person name="Klenk H.-P."/>
        </authorList>
    </citation>
    <scope>NUCLEOTIDE SEQUENCE [LARGE SCALE GENOMIC DNA]</scope>
    <source>
        <strain evidence="2 3">DSM 46659</strain>
    </source>
</reference>
<keyword evidence="3" id="KW-1185">Reference proteome</keyword>
<sequence>MTTAADARWGRTPAHADRHAQAARLQARYPQFVIWHGEHTGAWFAMTANGLIEAPTPDALTRTLRSLAAASAVPRTDRRPALSGASTGTWRLLPRPRPRRGN</sequence>
<protein>
    <submittedName>
        <fullName evidence="2">Uncharacterized protein</fullName>
    </submittedName>
</protein>
<name>A0A7X0D8N2_9ACTN</name>
<gene>
    <name evidence="2" type="ORF">HNR23_004259</name>
</gene>